<evidence type="ECO:0000313" key="2">
    <source>
        <dbReference type="EMBL" id="MBB6646323.1"/>
    </source>
</evidence>
<dbReference type="Proteomes" id="UP000546257">
    <property type="component" value="Unassembled WGS sequence"/>
</dbReference>
<dbReference type="Gene3D" id="1.10.3450.10">
    <property type="entry name" value="TTHA0068-like"/>
    <property type="match status" value="1"/>
</dbReference>
<accession>A0A7J9SIX5</accession>
<sequence>MEDALRVGVAMFNAGDHRAAHEAWEDVWLSLDEGSPDERLLHGLIQYAAVVYHARRRNWRGAGRLAGSAAGYLADLDADARGVNVGDVRTRLRRLAEDPEFAERRRPLPLRVDGVALDPTDLAFEHVATAATLLAAEYGAFEESIVADAVRYARAELDDDRPPSEGEGRSRRPQRRDPGFVGMLFDFAADRDRRSLVYDRLRAHVERRRGAERDASGLFE</sequence>
<dbReference type="AlphaFoldDB" id="A0A7J9SIX5"/>
<proteinExistence type="predicted"/>
<feature type="region of interest" description="Disordered" evidence="1">
    <location>
        <begin position="156"/>
        <end position="179"/>
    </location>
</feature>
<protein>
    <submittedName>
        <fullName evidence="2">DUF309 domain-containing protein</fullName>
    </submittedName>
</protein>
<keyword evidence="3" id="KW-1185">Reference proteome</keyword>
<evidence type="ECO:0000256" key="1">
    <source>
        <dbReference type="SAM" id="MobiDB-lite"/>
    </source>
</evidence>
<organism evidence="2 3">
    <name type="scientific">Halobellus ruber</name>
    <dbReference type="NCBI Taxonomy" id="2761102"/>
    <lineage>
        <taxon>Archaea</taxon>
        <taxon>Methanobacteriati</taxon>
        <taxon>Methanobacteriota</taxon>
        <taxon>Stenosarchaea group</taxon>
        <taxon>Halobacteria</taxon>
        <taxon>Halobacteriales</taxon>
        <taxon>Haloferacaceae</taxon>
        <taxon>Halobellus</taxon>
    </lineage>
</organism>
<gene>
    <name evidence="2" type="ORF">H5V44_08480</name>
</gene>
<feature type="compositionally biased region" description="Basic and acidic residues" evidence="1">
    <location>
        <begin position="156"/>
        <end position="178"/>
    </location>
</feature>
<reference evidence="2 3" key="1">
    <citation type="submission" date="2020-08" db="EMBL/GenBank/DDBJ databases">
        <authorList>
            <person name="Seo M.-J."/>
        </authorList>
    </citation>
    <scope>NUCLEOTIDE SEQUENCE [LARGE SCALE GENOMIC DNA]</scope>
    <source>
        <strain evidence="2 3">MBLA0160</strain>
    </source>
</reference>
<dbReference type="Pfam" id="PF03745">
    <property type="entry name" value="DUF309"/>
    <property type="match status" value="1"/>
</dbReference>
<name>A0A7J9SIX5_9EURY</name>
<dbReference type="RefSeq" id="WP_185192709.1">
    <property type="nucleotide sequence ID" value="NZ_JACKXD010000003.1"/>
</dbReference>
<dbReference type="PANTHER" id="PTHR34796:SF1">
    <property type="entry name" value="EXPRESSED PROTEIN"/>
    <property type="match status" value="1"/>
</dbReference>
<dbReference type="PANTHER" id="PTHR34796">
    <property type="entry name" value="EXPRESSED PROTEIN"/>
    <property type="match status" value="1"/>
</dbReference>
<dbReference type="SUPFAM" id="SSF140663">
    <property type="entry name" value="TTHA0068-like"/>
    <property type="match status" value="1"/>
</dbReference>
<dbReference type="EMBL" id="JACKXD010000003">
    <property type="protein sequence ID" value="MBB6646323.1"/>
    <property type="molecule type" value="Genomic_DNA"/>
</dbReference>
<comment type="caution">
    <text evidence="2">The sequence shown here is derived from an EMBL/GenBank/DDBJ whole genome shotgun (WGS) entry which is preliminary data.</text>
</comment>
<evidence type="ECO:0000313" key="3">
    <source>
        <dbReference type="Proteomes" id="UP000546257"/>
    </source>
</evidence>
<dbReference type="InterPro" id="IPR023203">
    <property type="entry name" value="TTHA0068_sf"/>
</dbReference>
<dbReference type="InterPro" id="IPR005500">
    <property type="entry name" value="DUF309"/>
</dbReference>